<sequence>MSFDMIYSVLARRNFSPKDLIFRRRVAAAQKSKENAGADIENENNRSSLKESFARSLNRHIDETV</sequence>
<evidence type="ECO:0000256" key="1">
    <source>
        <dbReference type="SAM" id="MobiDB-lite"/>
    </source>
</evidence>
<keyword evidence="3" id="KW-1185">Reference proteome</keyword>
<proteinExistence type="predicted"/>
<dbReference type="AlphaFoldDB" id="A0A2X0VJK2"/>
<gene>
    <name evidence="2" type="ORF">NCTC13093_01741</name>
</gene>
<feature type="region of interest" description="Disordered" evidence="1">
    <location>
        <begin position="32"/>
        <end position="65"/>
    </location>
</feature>
<reference evidence="2 3" key="1">
    <citation type="submission" date="2018-06" db="EMBL/GenBank/DDBJ databases">
        <authorList>
            <consortium name="Pathogen Informatics"/>
            <person name="Doyle S."/>
        </authorList>
    </citation>
    <scope>NUCLEOTIDE SEQUENCE [LARGE SCALE GENOMIC DNA]</scope>
    <source>
        <strain evidence="2 3">NCTC13093</strain>
    </source>
</reference>
<evidence type="ECO:0000313" key="3">
    <source>
        <dbReference type="Proteomes" id="UP000250086"/>
    </source>
</evidence>
<evidence type="ECO:0000313" key="2">
    <source>
        <dbReference type="EMBL" id="SPT70330.1"/>
    </source>
</evidence>
<protein>
    <submittedName>
        <fullName evidence="2">Uncharacterized protein</fullName>
    </submittedName>
</protein>
<dbReference type="EMBL" id="UAPV01000001">
    <property type="protein sequence ID" value="SPT70330.1"/>
    <property type="molecule type" value="Genomic_DNA"/>
</dbReference>
<feature type="compositionally biased region" description="Basic and acidic residues" evidence="1">
    <location>
        <begin position="48"/>
        <end position="65"/>
    </location>
</feature>
<dbReference type="RefSeq" id="WP_113744417.1">
    <property type="nucleotide sequence ID" value="NZ_UAPU01000005.1"/>
</dbReference>
<dbReference type="Proteomes" id="UP000250086">
    <property type="component" value="Unassembled WGS sequence"/>
</dbReference>
<accession>A0A2X0VJK2</accession>
<organism evidence="2 3">
    <name type="scientific">Anaerobiospirillum thomasii</name>
    <dbReference type="NCBI Taxonomy" id="179995"/>
    <lineage>
        <taxon>Bacteria</taxon>
        <taxon>Pseudomonadati</taxon>
        <taxon>Pseudomonadota</taxon>
        <taxon>Gammaproteobacteria</taxon>
        <taxon>Aeromonadales</taxon>
        <taxon>Succinivibrionaceae</taxon>
        <taxon>Anaerobiospirillum</taxon>
    </lineage>
</organism>
<name>A0A2X0VJK2_9GAMM</name>